<evidence type="ECO:0000256" key="3">
    <source>
        <dbReference type="ARBA" id="ARBA00012687"/>
    </source>
</evidence>
<dbReference type="RefSeq" id="WP_109761446.1">
    <property type="nucleotide sequence ID" value="NZ_QGGU01000001.1"/>
</dbReference>
<organism evidence="12 13">
    <name type="scientific">Pleionea mediterranea</name>
    <dbReference type="NCBI Taxonomy" id="523701"/>
    <lineage>
        <taxon>Bacteria</taxon>
        <taxon>Pseudomonadati</taxon>
        <taxon>Pseudomonadota</taxon>
        <taxon>Gammaproteobacteria</taxon>
        <taxon>Oceanospirillales</taxon>
        <taxon>Pleioneaceae</taxon>
        <taxon>Pleionea</taxon>
    </lineage>
</organism>
<dbReference type="HAMAP" id="MF_00392">
    <property type="entry name" value="LpxB"/>
    <property type="match status" value="1"/>
</dbReference>
<comment type="pathway">
    <text evidence="11">Bacterial outer membrane biogenesis; LPS lipid A biosynthesis.</text>
</comment>
<dbReference type="GO" id="GO:0005543">
    <property type="term" value="F:phospholipid binding"/>
    <property type="evidence" value="ECO:0007669"/>
    <property type="project" value="TreeGrafter"/>
</dbReference>
<comment type="function">
    <text evidence="1 11">Condensation of UDP-2,3-diacylglucosamine and 2,3-diacylglucosamine-1-phosphate to form lipid A disaccharide, a precursor of lipid A, a phosphorylated glycolipid that anchors the lipopolysaccharide to the outer membrane of the cell.</text>
</comment>
<dbReference type="Gene3D" id="3.40.50.2000">
    <property type="entry name" value="Glycogen Phosphorylase B"/>
    <property type="match status" value="2"/>
</dbReference>
<dbReference type="EC" id="2.4.1.182" evidence="3 11"/>
<name>A0A316G042_9GAMM</name>
<dbReference type="AlphaFoldDB" id="A0A316G042"/>
<dbReference type="EMBL" id="QGGU01000001">
    <property type="protein sequence ID" value="PWK54324.1"/>
    <property type="molecule type" value="Genomic_DNA"/>
</dbReference>
<dbReference type="Pfam" id="PF02684">
    <property type="entry name" value="LpxB"/>
    <property type="match status" value="1"/>
</dbReference>
<accession>A0A316G042</accession>
<keyword evidence="5 11" id="KW-0444">Lipid biosynthesis</keyword>
<gene>
    <name evidence="11" type="primary">lpxB</name>
    <name evidence="12" type="ORF">C8D97_101172</name>
</gene>
<evidence type="ECO:0000256" key="10">
    <source>
        <dbReference type="ARBA" id="ARBA00048975"/>
    </source>
</evidence>
<evidence type="ECO:0000256" key="2">
    <source>
        <dbReference type="ARBA" id="ARBA00007868"/>
    </source>
</evidence>
<dbReference type="NCBIfam" id="TIGR00215">
    <property type="entry name" value="lpxB"/>
    <property type="match status" value="1"/>
</dbReference>
<evidence type="ECO:0000256" key="4">
    <source>
        <dbReference type="ARBA" id="ARBA00020902"/>
    </source>
</evidence>
<dbReference type="PANTHER" id="PTHR30372:SF4">
    <property type="entry name" value="LIPID-A-DISACCHARIDE SYNTHASE, MITOCHONDRIAL-RELATED"/>
    <property type="match status" value="1"/>
</dbReference>
<dbReference type="GO" id="GO:0016020">
    <property type="term" value="C:membrane"/>
    <property type="evidence" value="ECO:0007669"/>
    <property type="project" value="GOC"/>
</dbReference>
<proteinExistence type="inferred from homology"/>
<keyword evidence="13" id="KW-1185">Reference proteome</keyword>
<protein>
    <recommendedName>
        <fullName evidence="4 11">Lipid-A-disaccharide synthase</fullName>
        <ecNumber evidence="3 11">2.4.1.182</ecNumber>
    </recommendedName>
</protein>
<evidence type="ECO:0000256" key="7">
    <source>
        <dbReference type="ARBA" id="ARBA00022676"/>
    </source>
</evidence>
<keyword evidence="8 11" id="KW-0808">Transferase</keyword>
<evidence type="ECO:0000256" key="5">
    <source>
        <dbReference type="ARBA" id="ARBA00022516"/>
    </source>
</evidence>
<sequence>MTSKKVFIVAGEASGDFLAAGLIRQLKTKYSDITFSGIAGPKMQAEGCVSVYPIERLSVMGIAAVLKRYRELSRVRKQLIAQLIADPPDVFIGIDAPEFNLDFELSLKQAGIKTVHYVSPSVWAWRPNRIFKIKKAVDLMLCLFTFEEPFYQQHNIKVACVGHPMADEIPLEQNTQAIRKELSLAETEPVLAVLPGSRSSEIKYIAKPFIEAARICQQKMPSLKILIPAINETRKAQLLAAIGPLADEVNLMITVGNAREIMAAADAVLIASGTATLEATLLKKPMVVGYKMSSFSYAIFSRMLKIKNVSLPNLLAGQTLVSELIQSDCQPDKLAKELLPLLEGNEKSQQMKLAFEDIHRALKKDADIIAADAVFQLLES</sequence>
<dbReference type="GO" id="GO:0009245">
    <property type="term" value="P:lipid A biosynthetic process"/>
    <property type="evidence" value="ECO:0007669"/>
    <property type="project" value="UniProtKB-UniRule"/>
</dbReference>
<dbReference type="OrthoDB" id="9801642at2"/>
<evidence type="ECO:0000256" key="6">
    <source>
        <dbReference type="ARBA" id="ARBA00022556"/>
    </source>
</evidence>
<dbReference type="PANTHER" id="PTHR30372">
    <property type="entry name" value="LIPID-A-DISACCHARIDE SYNTHASE"/>
    <property type="match status" value="1"/>
</dbReference>
<keyword evidence="9 11" id="KW-0443">Lipid metabolism</keyword>
<evidence type="ECO:0000313" key="12">
    <source>
        <dbReference type="EMBL" id="PWK54324.1"/>
    </source>
</evidence>
<evidence type="ECO:0000256" key="8">
    <source>
        <dbReference type="ARBA" id="ARBA00022679"/>
    </source>
</evidence>
<comment type="caution">
    <text evidence="12">The sequence shown here is derived from an EMBL/GenBank/DDBJ whole genome shotgun (WGS) entry which is preliminary data.</text>
</comment>
<evidence type="ECO:0000313" key="13">
    <source>
        <dbReference type="Proteomes" id="UP000245790"/>
    </source>
</evidence>
<reference evidence="12 13" key="1">
    <citation type="submission" date="2018-05" db="EMBL/GenBank/DDBJ databases">
        <title>Genomic Encyclopedia of Type Strains, Phase IV (KMG-IV): sequencing the most valuable type-strain genomes for metagenomic binning, comparative biology and taxonomic classification.</title>
        <authorList>
            <person name="Goeker M."/>
        </authorList>
    </citation>
    <scope>NUCLEOTIDE SEQUENCE [LARGE SCALE GENOMIC DNA]</scope>
    <source>
        <strain evidence="12 13">DSM 25350</strain>
    </source>
</reference>
<dbReference type="GO" id="GO:0008915">
    <property type="term" value="F:lipid-A-disaccharide synthase activity"/>
    <property type="evidence" value="ECO:0007669"/>
    <property type="project" value="UniProtKB-UniRule"/>
</dbReference>
<comment type="similarity">
    <text evidence="2 11">Belongs to the LpxB family.</text>
</comment>
<keyword evidence="6 11" id="KW-0441">Lipid A biosynthesis</keyword>
<dbReference type="SUPFAM" id="SSF53756">
    <property type="entry name" value="UDP-Glycosyltransferase/glycogen phosphorylase"/>
    <property type="match status" value="1"/>
</dbReference>
<dbReference type="UniPathway" id="UPA00973"/>
<evidence type="ECO:0000256" key="1">
    <source>
        <dbReference type="ARBA" id="ARBA00002056"/>
    </source>
</evidence>
<keyword evidence="7 11" id="KW-0328">Glycosyltransferase</keyword>
<dbReference type="InterPro" id="IPR003835">
    <property type="entry name" value="Glyco_trans_19"/>
</dbReference>
<evidence type="ECO:0000256" key="11">
    <source>
        <dbReference type="HAMAP-Rule" id="MF_00392"/>
    </source>
</evidence>
<comment type="catalytic activity">
    <reaction evidence="10 11">
        <text>a lipid X + a UDP-2-N,3-O-bis[(3R)-3-hydroxyacyl]-alpha-D-glucosamine = a lipid A disaccharide + UDP + H(+)</text>
        <dbReference type="Rhea" id="RHEA:67828"/>
        <dbReference type="ChEBI" id="CHEBI:15378"/>
        <dbReference type="ChEBI" id="CHEBI:58223"/>
        <dbReference type="ChEBI" id="CHEBI:137748"/>
        <dbReference type="ChEBI" id="CHEBI:176338"/>
        <dbReference type="ChEBI" id="CHEBI:176343"/>
        <dbReference type="EC" id="2.4.1.182"/>
    </reaction>
</comment>
<dbReference type="Proteomes" id="UP000245790">
    <property type="component" value="Unassembled WGS sequence"/>
</dbReference>
<evidence type="ECO:0000256" key="9">
    <source>
        <dbReference type="ARBA" id="ARBA00023098"/>
    </source>
</evidence>